<protein>
    <submittedName>
        <fullName evidence="1">Uncharacterized protein</fullName>
    </submittedName>
</protein>
<evidence type="ECO:0000313" key="2">
    <source>
        <dbReference type="Proteomes" id="UP000823388"/>
    </source>
</evidence>
<dbReference type="Proteomes" id="UP000823388">
    <property type="component" value="Chromosome 6K"/>
</dbReference>
<evidence type="ECO:0000313" key="1">
    <source>
        <dbReference type="EMBL" id="KAG2583602.1"/>
    </source>
</evidence>
<dbReference type="EMBL" id="CM029047">
    <property type="protein sequence ID" value="KAG2583602.1"/>
    <property type="molecule type" value="Genomic_DNA"/>
</dbReference>
<name>A0A8T0RCE0_PANVG</name>
<keyword evidence="2" id="KW-1185">Reference proteome</keyword>
<sequence length="78" mass="9035">MHSWCGQSISCVFRLEGRDNCSKEMNEFYVPLTPYLVTKRNIVHGDEEPNQLQVLMVTLRMQPLNTLFSMPPNCSMDI</sequence>
<gene>
    <name evidence="1" type="ORF">PVAP13_6KG228412</name>
</gene>
<dbReference type="AlphaFoldDB" id="A0A8T0RCE0"/>
<proteinExistence type="predicted"/>
<organism evidence="1 2">
    <name type="scientific">Panicum virgatum</name>
    <name type="common">Blackwell switchgrass</name>
    <dbReference type="NCBI Taxonomy" id="38727"/>
    <lineage>
        <taxon>Eukaryota</taxon>
        <taxon>Viridiplantae</taxon>
        <taxon>Streptophyta</taxon>
        <taxon>Embryophyta</taxon>
        <taxon>Tracheophyta</taxon>
        <taxon>Spermatophyta</taxon>
        <taxon>Magnoliopsida</taxon>
        <taxon>Liliopsida</taxon>
        <taxon>Poales</taxon>
        <taxon>Poaceae</taxon>
        <taxon>PACMAD clade</taxon>
        <taxon>Panicoideae</taxon>
        <taxon>Panicodae</taxon>
        <taxon>Paniceae</taxon>
        <taxon>Panicinae</taxon>
        <taxon>Panicum</taxon>
        <taxon>Panicum sect. Hiantes</taxon>
    </lineage>
</organism>
<accession>A0A8T0RCE0</accession>
<comment type="caution">
    <text evidence="1">The sequence shown here is derived from an EMBL/GenBank/DDBJ whole genome shotgun (WGS) entry which is preliminary data.</text>
</comment>
<reference evidence="1" key="1">
    <citation type="submission" date="2020-05" db="EMBL/GenBank/DDBJ databases">
        <title>WGS assembly of Panicum virgatum.</title>
        <authorList>
            <person name="Lovell J.T."/>
            <person name="Jenkins J."/>
            <person name="Shu S."/>
            <person name="Juenger T.E."/>
            <person name="Schmutz J."/>
        </authorList>
    </citation>
    <scope>NUCLEOTIDE SEQUENCE</scope>
    <source>
        <strain evidence="1">AP13</strain>
    </source>
</reference>